<evidence type="ECO:0000313" key="2">
    <source>
        <dbReference type="EMBL" id="ASZ76696.1"/>
    </source>
</evidence>
<keyword evidence="1" id="KW-0472">Membrane</keyword>
<proteinExistence type="predicted"/>
<dbReference type="EMBL" id="MF001358">
    <property type="protein sequence ID" value="ASZ76696.1"/>
    <property type="molecule type" value="Genomic_DNA"/>
</dbReference>
<protein>
    <submittedName>
        <fullName evidence="2">Uncharacterized protein</fullName>
    </submittedName>
</protein>
<keyword evidence="3" id="KW-1185">Reference proteome</keyword>
<accession>A0A249XZ08</accession>
<keyword evidence="1" id="KW-0812">Transmembrane</keyword>
<feature type="transmembrane region" description="Helical" evidence="1">
    <location>
        <begin position="81"/>
        <end position="102"/>
    </location>
</feature>
<evidence type="ECO:0000256" key="1">
    <source>
        <dbReference type="SAM" id="Phobius"/>
    </source>
</evidence>
<organism evidence="2 3">
    <name type="scientific">Enterococcus phage EF1</name>
    <dbReference type="NCBI Taxonomy" id="2025813"/>
    <lineage>
        <taxon>Viruses</taxon>
        <taxon>Duplodnaviria</taxon>
        <taxon>Heunggongvirae</taxon>
        <taxon>Uroviricota</taxon>
        <taxon>Caudoviricetes</taxon>
    </lineage>
</organism>
<evidence type="ECO:0000313" key="3">
    <source>
        <dbReference type="Proteomes" id="UP000260005"/>
    </source>
</evidence>
<sequence length="161" mass="19390">MLKNFIEKHRIPDWLGGLKVELFNSRVLVRHQIELEKARNAIEKRDLLIERWNFTEQSIILPAKRWEQEDRVVSIFTFRSFLIILLSMLLVFPAIFILPYMVTKYTKRERLKKEIMKQQTIVRSTLPIPVNQDEYKEIEDTYWGQKFISNGIIFLKKSESF</sequence>
<name>A0A249XZ08_9CAUD</name>
<dbReference type="Proteomes" id="UP000260005">
    <property type="component" value="Segment"/>
</dbReference>
<keyword evidence="1" id="KW-1133">Transmembrane helix</keyword>
<reference evidence="2 3" key="1">
    <citation type="submission" date="2017-04" db="EMBL/GenBank/DDBJ databases">
        <title>Complete Genome Sequence of Lytic Bacteriophage EF1 Infecting Enterococcus faecalis Isolates.</title>
        <authorList>
            <person name="Kim D."/>
            <person name="Kim Y.J."/>
            <person name="Han B.K."/>
            <person name="Kim H."/>
        </authorList>
    </citation>
    <scope>NUCLEOTIDE SEQUENCE [LARGE SCALE GENOMIC DNA]</scope>
</reference>